<dbReference type="Gene3D" id="3.90.25.10">
    <property type="entry name" value="UDP-galactose 4-epimerase, domain 1"/>
    <property type="match status" value="1"/>
</dbReference>
<gene>
    <name evidence="2" type="ORF">JX265_007301</name>
</gene>
<evidence type="ECO:0000313" key="2">
    <source>
        <dbReference type="EMBL" id="KAI1867499.1"/>
    </source>
</evidence>
<dbReference type="Pfam" id="PF05368">
    <property type="entry name" value="NmrA"/>
    <property type="match status" value="1"/>
</dbReference>
<keyword evidence="3" id="KW-1185">Reference proteome</keyword>
<proteinExistence type="predicted"/>
<feature type="domain" description="NmrA-like" evidence="1">
    <location>
        <begin position="6"/>
        <end position="250"/>
    </location>
</feature>
<protein>
    <recommendedName>
        <fullName evidence="1">NmrA-like domain-containing protein</fullName>
    </recommendedName>
</protein>
<name>A0A9Q0ANM6_9PEZI</name>
<accession>A0A9Q0ANM6</accession>
<dbReference type="Proteomes" id="UP000829685">
    <property type="component" value="Unassembled WGS sequence"/>
</dbReference>
<evidence type="ECO:0000259" key="1">
    <source>
        <dbReference type="Pfam" id="PF05368"/>
    </source>
</evidence>
<sequence>MSTPIKVLVVGATGRTGMSVAPFFNTDKGKAVTALTRESSLGKPENQKLKDRGVQVVAADLLGPKERLVDVLTGIDIVISATFWRNLFDQIPLAEAAKEAGVKRFVPCSFMTPSPRGAMRMYDWKDDILAAIQRVYLPWTSIDVGWWSEQVVPSIPSGRTQKYQSPYFEKIPGDGTMPVALTALADIGNYVAKIIVDPRTLNKKVFAYTDVHTYHEVHDLMERLSGEKTARSYVPASEVKQKIDEAEETLSKDPKNDAALMQLFFFQYQNNLGIRGDNTPAKAKIFGYLDFKELYPDVKGETVSELFQKILNGQDKDSLYYLWK</sequence>
<dbReference type="InterPro" id="IPR008030">
    <property type="entry name" value="NmrA-like"/>
</dbReference>
<dbReference type="SUPFAM" id="SSF51735">
    <property type="entry name" value="NAD(P)-binding Rossmann-fold domains"/>
    <property type="match status" value="1"/>
</dbReference>
<dbReference type="PANTHER" id="PTHR43349">
    <property type="entry name" value="PINORESINOL REDUCTASE-RELATED"/>
    <property type="match status" value="1"/>
</dbReference>
<comment type="caution">
    <text evidence="2">The sequence shown here is derived from an EMBL/GenBank/DDBJ whole genome shotgun (WGS) entry which is preliminary data.</text>
</comment>
<dbReference type="OrthoDB" id="419598at2759"/>
<dbReference type="AlphaFoldDB" id="A0A9Q0ANM6"/>
<organism evidence="2 3">
    <name type="scientific">Neoarthrinium moseri</name>
    <dbReference type="NCBI Taxonomy" id="1658444"/>
    <lineage>
        <taxon>Eukaryota</taxon>
        <taxon>Fungi</taxon>
        <taxon>Dikarya</taxon>
        <taxon>Ascomycota</taxon>
        <taxon>Pezizomycotina</taxon>
        <taxon>Sordariomycetes</taxon>
        <taxon>Xylariomycetidae</taxon>
        <taxon>Amphisphaeriales</taxon>
        <taxon>Apiosporaceae</taxon>
        <taxon>Neoarthrinium</taxon>
    </lineage>
</organism>
<dbReference type="Gene3D" id="3.40.50.720">
    <property type="entry name" value="NAD(P)-binding Rossmann-like Domain"/>
    <property type="match status" value="1"/>
</dbReference>
<dbReference type="EMBL" id="JAFIMR010000018">
    <property type="protein sequence ID" value="KAI1867499.1"/>
    <property type="molecule type" value="Genomic_DNA"/>
</dbReference>
<dbReference type="PANTHER" id="PTHR43349:SF93">
    <property type="entry name" value="ISOFLAVONE REDUCTASE HOMOLOG P3-RELATED"/>
    <property type="match status" value="1"/>
</dbReference>
<dbReference type="InterPro" id="IPR036291">
    <property type="entry name" value="NAD(P)-bd_dom_sf"/>
</dbReference>
<evidence type="ECO:0000313" key="3">
    <source>
        <dbReference type="Proteomes" id="UP000829685"/>
    </source>
</evidence>
<dbReference type="InterPro" id="IPR050608">
    <property type="entry name" value="NmrA-type/Isoflavone_red_sf"/>
</dbReference>
<reference evidence="2" key="1">
    <citation type="submission" date="2021-03" db="EMBL/GenBank/DDBJ databases">
        <title>Revisited historic fungal species revealed as producer of novel bioactive compounds through whole genome sequencing and comparative genomics.</title>
        <authorList>
            <person name="Vignolle G.A."/>
            <person name="Hochenegger N."/>
            <person name="Mach R.L."/>
            <person name="Mach-Aigner A.R."/>
            <person name="Javad Rahimi M."/>
            <person name="Salim K.A."/>
            <person name="Chan C.M."/>
            <person name="Lim L.B.L."/>
            <person name="Cai F."/>
            <person name="Druzhinina I.S."/>
            <person name="U'Ren J.M."/>
            <person name="Derntl C."/>
        </authorList>
    </citation>
    <scope>NUCLEOTIDE SEQUENCE</scope>
    <source>
        <strain evidence="2">TUCIM 5799</strain>
    </source>
</reference>